<organism evidence="2 3">
    <name type="scientific">Phytophthora boehmeriae</name>
    <dbReference type="NCBI Taxonomy" id="109152"/>
    <lineage>
        <taxon>Eukaryota</taxon>
        <taxon>Sar</taxon>
        <taxon>Stramenopiles</taxon>
        <taxon>Oomycota</taxon>
        <taxon>Peronosporomycetes</taxon>
        <taxon>Peronosporales</taxon>
        <taxon>Peronosporaceae</taxon>
        <taxon>Phytophthora</taxon>
    </lineage>
</organism>
<feature type="compositionally biased region" description="Basic and acidic residues" evidence="1">
    <location>
        <begin position="148"/>
        <end position="158"/>
    </location>
</feature>
<accession>A0A8T1XA78</accession>
<feature type="region of interest" description="Disordered" evidence="1">
    <location>
        <begin position="87"/>
        <end position="187"/>
    </location>
</feature>
<proteinExistence type="predicted"/>
<sequence length="187" mass="20315">MKQRDVLKGRVKRLLREQKDMGQVGESAVLSCSSALQVFVRDLAHKMQQQTAKGSANGLTPIELKKSVVATEELKFLHEKVAAIDESAAKYHKPTRGRKRPLTTGAKKPSKRTMTAKSATTVSTLAKTGPATDGRMQDDTPETAPETAPEKRTEDACKSVKPVAASSTAKALEVDEDDNYDESDSDE</sequence>
<dbReference type="EMBL" id="JAGDFL010000021">
    <property type="protein sequence ID" value="KAG7400943.1"/>
    <property type="molecule type" value="Genomic_DNA"/>
</dbReference>
<protein>
    <recommendedName>
        <fullName evidence="4">Transcription factor CBF/NF-Y/archaeal histone domain-containing protein</fullName>
    </recommendedName>
</protein>
<reference evidence="2" key="1">
    <citation type="submission" date="2021-02" db="EMBL/GenBank/DDBJ databases">
        <authorList>
            <person name="Palmer J.M."/>
        </authorList>
    </citation>
    <scope>NUCLEOTIDE SEQUENCE</scope>
    <source>
        <strain evidence="2">SCRP23</strain>
    </source>
</reference>
<keyword evidence="3" id="KW-1185">Reference proteome</keyword>
<name>A0A8T1XA78_9STRA</name>
<comment type="caution">
    <text evidence="2">The sequence shown here is derived from an EMBL/GenBank/DDBJ whole genome shotgun (WGS) entry which is preliminary data.</text>
</comment>
<dbReference type="OrthoDB" id="636685at2759"/>
<evidence type="ECO:0000313" key="3">
    <source>
        <dbReference type="Proteomes" id="UP000693981"/>
    </source>
</evidence>
<dbReference type="Proteomes" id="UP000693981">
    <property type="component" value="Unassembled WGS sequence"/>
</dbReference>
<evidence type="ECO:0000313" key="2">
    <source>
        <dbReference type="EMBL" id="KAG7400943.1"/>
    </source>
</evidence>
<gene>
    <name evidence="2" type="ORF">PHYBOEH_003854</name>
</gene>
<dbReference type="AlphaFoldDB" id="A0A8T1XA78"/>
<feature type="compositionally biased region" description="Acidic residues" evidence="1">
    <location>
        <begin position="174"/>
        <end position="187"/>
    </location>
</feature>
<feature type="compositionally biased region" description="Basic residues" evidence="1">
    <location>
        <begin position="90"/>
        <end position="101"/>
    </location>
</feature>
<feature type="compositionally biased region" description="Polar residues" evidence="1">
    <location>
        <begin position="112"/>
        <end position="126"/>
    </location>
</feature>
<evidence type="ECO:0008006" key="4">
    <source>
        <dbReference type="Google" id="ProtNLM"/>
    </source>
</evidence>
<evidence type="ECO:0000256" key="1">
    <source>
        <dbReference type="SAM" id="MobiDB-lite"/>
    </source>
</evidence>